<dbReference type="KEGG" id="bsb:Bresu_1157"/>
<dbReference type="Proteomes" id="UP000002696">
    <property type="component" value="Chromosome"/>
</dbReference>
<keyword evidence="1" id="KW-0812">Transmembrane</keyword>
<keyword evidence="3" id="KW-1185">Reference proteome</keyword>
<feature type="transmembrane region" description="Helical" evidence="1">
    <location>
        <begin position="280"/>
        <end position="300"/>
    </location>
</feature>
<feature type="transmembrane region" description="Helical" evidence="1">
    <location>
        <begin position="307"/>
        <end position="325"/>
    </location>
</feature>
<protein>
    <submittedName>
        <fullName evidence="2">Uncharacterized protein</fullName>
    </submittedName>
</protein>
<dbReference type="EMBL" id="CP002102">
    <property type="protein sequence ID" value="ADL00469.1"/>
    <property type="molecule type" value="Genomic_DNA"/>
</dbReference>
<keyword evidence="1" id="KW-1133">Transmembrane helix</keyword>
<feature type="transmembrane region" description="Helical" evidence="1">
    <location>
        <begin position="194"/>
        <end position="215"/>
    </location>
</feature>
<proteinExistence type="predicted"/>
<feature type="transmembrane region" description="Helical" evidence="1">
    <location>
        <begin position="83"/>
        <end position="104"/>
    </location>
</feature>
<evidence type="ECO:0000256" key="1">
    <source>
        <dbReference type="SAM" id="Phobius"/>
    </source>
</evidence>
<reference evidence="3" key="1">
    <citation type="journal article" date="2011" name="J. Bacteriol.">
        <title>Genome sequences of eight morphologically diverse alphaproteobacteria.</title>
        <authorList>
            <consortium name="US DOE Joint Genome Institute"/>
            <person name="Brown P.J."/>
            <person name="Kysela D.T."/>
            <person name="Buechlein A."/>
            <person name="Hemmerich C."/>
            <person name="Brun Y.V."/>
        </authorList>
    </citation>
    <scope>NUCLEOTIDE SEQUENCE [LARGE SCALE GENOMIC DNA]</scope>
    <source>
        <strain evidence="3">ATCC 15264 / DSM 4735 / LMG 14903 / NBRC 16000 / CB 81</strain>
    </source>
</reference>
<dbReference type="InParanoid" id="D9QP36"/>
<organism evidence="2 3">
    <name type="scientific">Brevundimonas subvibrioides (strain ATCC 15264 / DSM 4735 / LMG 14903 / NBRC 16000 / CB 81)</name>
    <name type="common">Caulobacter subvibrioides</name>
    <dbReference type="NCBI Taxonomy" id="633149"/>
    <lineage>
        <taxon>Bacteria</taxon>
        <taxon>Pseudomonadati</taxon>
        <taxon>Pseudomonadota</taxon>
        <taxon>Alphaproteobacteria</taxon>
        <taxon>Caulobacterales</taxon>
        <taxon>Caulobacteraceae</taxon>
        <taxon>Brevundimonas</taxon>
    </lineage>
</organism>
<evidence type="ECO:0000313" key="3">
    <source>
        <dbReference type="Proteomes" id="UP000002696"/>
    </source>
</evidence>
<keyword evidence="1" id="KW-0472">Membrane</keyword>
<dbReference type="STRING" id="633149.Bresu_1157"/>
<name>D9QP36_BRESC</name>
<feature type="transmembrane region" description="Helical" evidence="1">
    <location>
        <begin position="125"/>
        <end position="148"/>
    </location>
</feature>
<sequence length="326" mass="33865">MASLIITFIAAVTYPQLSDGNHLALGVFGACAIGGAGLAYAGVFAVRKALAGNAYWLVAISVPGSLGILLGIALTRLVSLPPIGLVAPSLLWAVANLCMAVILPRTRFDALRVAADVQRPEAPRTFALHALGLGIGAITSTLIPPLYLSIMSSLAAGTTTFLFLITRIGNAVVGFGINAVLIKRYQWGEERSSWIPAVTIAMAIGLVLVFCAQLIARVSPEGPAADVVLGLAWMLTIGAPPIALREVNALRLHRTIIGKSVTDVLVSLGAFVMLSRSPSVSNYLAALMCSQFLTAAWCGIGLRTRGLVIVSVVGLALCILMLAGGI</sequence>
<feature type="transmembrane region" description="Helical" evidence="1">
    <location>
        <begin position="55"/>
        <end position="77"/>
    </location>
</feature>
<evidence type="ECO:0000313" key="2">
    <source>
        <dbReference type="EMBL" id="ADL00469.1"/>
    </source>
</evidence>
<gene>
    <name evidence="2" type="ordered locus">Bresu_1157</name>
</gene>
<feature type="transmembrane region" description="Helical" evidence="1">
    <location>
        <begin position="160"/>
        <end position="182"/>
    </location>
</feature>
<feature type="transmembrane region" description="Helical" evidence="1">
    <location>
        <begin position="23"/>
        <end position="43"/>
    </location>
</feature>
<dbReference type="AlphaFoldDB" id="D9QP36"/>
<dbReference type="HOGENOM" id="CLU_851725_0_0_5"/>
<accession>D9QP36</accession>